<reference evidence="4 5" key="1">
    <citation type="submission" date="2020-01" db="EMBL/GenBank/DDBJ databases">
        <authorList>
            <person name="Deng T."/>
        </authorList>
    </citation>
    <scope>NUCLEOTIDE SEQUENCE [LARGE SCALE GENOMIC DNA]</scope>
    <source>
        <strain evidence="4 5">5221</strain>
    </source>
</reference>
<sequence length="325" mass="34746">MTGAAPAPRGAEPHTAAFSPEHPDLLLDLVTPPGPPPSAGWPVIVWLHGGGWRLQDRTARPDFDAHFAARGFAMASIDYRLAPRWRHPAQVCDLRRALRWLRAQAGRLRLDPARIGLWGSSAGGHVAAFTALSAAAPRAGAQQCPAQDDPADTSVACAVVGYPPSLIDELLGPWAPGRPHQRTSPEEDLLGGPATSAAEHAALLQRGRLASPARLEPQRRPPPFFILHGTADALVPPEQSRALHEHLAAAGGHSLLYLVEGFGHGFLNPGTVEELGPGIRLDNGRLAAEPEAEFRAERRGGFDPQGRPASFELIGDFFAHHLQRA</sequence>
<dbReference type="RefSeq" id="WP_160954058.1">
    <property type="nucleotide sequence ID" value="NZ_WWEQ01000065.1"/>
</dbReference>
<dbReference type="Pfam" id="PF20434">
    <property type="entry name" value="BD-FAE"/>
    <property type="match status" value="1"/>
</dbReference>
<keyword evidence="2 4" id="KW-0378">Hydrolase</keyword>
<dbReference type="InterPro" id="IPR002168">
    <property type="entry name" value="Lipase_GDXG_HIS_AS"/>
</dbReference>
<proteinExistence type="inferred from homology"/>
<dbReference type="PANTHER" id="PTHR48081">
    <property type="entry name" value="AB HYDROLASE SUPERFAMILY PROTEIN C4A8.06C"/>
    <property type="match status" value="1"/>
</dbReference>
<evidence type="ECO:0000256" key="2">
    <source>
        <dbReference type="ARBA" id="ARBA00022801"/>
    </source>
</evidence>
<dbReference type="Gene3D" id="3.40.50.1820">
    <property type="entry name" value="alpha/beta hydrolase"/>
    <property type="match status" value="1"/>
</dbReference>
<evidence type="ECO:0000313" key="5">
    <source>
        <dbReference type="Proteomes" id="UP000469215"/>
    </source>
</evidence>
<evidence type="ECO:0000313" key="4">
    <source>
        <dbReference type="EMBL" id="MYM20644.1"/>
    </source>
</evidence>
<dbReference type="GO" id="GO:0016787">
    <property type="term" value="F:hydrolase activity"/>
    <property type="evidence" value="ECO:0007669"/>
    <property type="project" value="UniProtKB-KW"/>
</dbReference>
<evidence type="ECO:0000256" key="1">
    <source>
        <dbReference type="ARBA" id="ARBA00010515"/>
    </source>
</evidence>
<name>A0A6N9HAX4_9MICO</name>
<accession>A0A6N9HAX4</accession>
<dbReference type="InterPro" id="IPR029058">
    <property type="entry name" value="AB_hydrolase_fold"/>
</dbReference>
<evidence type="ECO:0000259" key="3">
    <source>
        <dbReference type="Pfam" id="PF20434"/>
    </source>
</evidence>
<keyword evidence="5" id="KW-1185">Reference proteome</keyword>
<protein>
    <submittedName>
        <fullName evidence="4">Alpha/beta hydrolase fold domain-containing protein</fullName>
    </submittedName>
</protein>
<dbReference type="EMBL" id="WWEQ01000065">
    <property type="protein sequence ID" value="MYM20644.1"/>
    <property type="molecule type" value="Genomic_DNA"/>
</dbReference>
<feature type="domain" description="BD-FAE-like" evidence="3">
    <location>
        <begin position="38"/>
        <end position="247"/>
    </location>
</feature>
<dbReference type="Proteomes" id="UP000469215">
    <property type="component" value="Unassembled WGS sequence"/>
</dbReference>
<comment type="caution">
    <text evidence="4">The sequence shown here is derived from an EMBL/GenBank/DDBJ whole genome shotgun (WGS) entry which is preliminary data.</text>
</comment>
<organism evidence="4 5">
    <name type="scientific">Brevibacterium rongguiense</name>
    <dbReference type="NCBI Taxonomy" id="2695267"/>
    <lineage>
        <taxon>Bacteria</taxon>
        <taxon>Bacillati</taxon>
        <taxon>Actinomycetota</taxon>
        <taxon>Actinomycetes</taxon>
        <taxon>Micrococcales</taxon>
        <taxon>Brevibacteriaceae</taxon>
        <taxon>Brevibacterium</taxon>
    </lineage>
</organism>
<dbReference type="InterPro" id="IPR050300">
    <property type="entry name" value="GDXG_lipolytic_enzyme"/>
</dbReference>
<gene>
    <name evidence="4" type="ORF">GSY69_11905</name>
</gene>
<dbReference type="PANTHER" id="PTHR48081:SF13">
    <property type="entry name" value="ALPHA_BETA HYDROLASE"/>
    <property type="match status" value="1"/>
</dbReference>
<dbReference type="PROSITE" id="PS01173">
    <property type="entry name" value="LIPASE_GDXG_HIS"/>
    <property type="match status" value="1"/>
</dbReference>
<dbReference type="InterPro" id="IPR049492">
    <property type="entry name" value="BD-FAE-like_dom"/>
</dbReference>
<dbReference type="AlphaFoldDB" id="A0A6N9HAX4"/>
<comment type="similarity">
    <text evidence="1">Belongs to the 'GDXG' lipolytic enzyme family.</text>
</comment>
<dbReference type="SUPFAM" id="SSF53474">
    <property type="entry name" value="alpha/beta-Hydrolases"/>
    <property type="match status" value="1"/>
</dbReference>